<feature type="transmembrane region" description="Helical" evidence="1">
    <location>
        <begin position="186"/>
        <end position="208"/>
    </location>
</feature>
<feature type="transmembrane region" description="Helical" evidence="1">
    <location>
        <begin position="317"/>
        <end position="340"/>
    </location>
</feature>
<keyword evidence="1" id="KW-0472">Membrane</keyword>
<feature type="transmembrane region" description="Helical" evidence="1">
    <location>
        <begin position="252"/>
        <end position="274"/>
    </location>
</feature>
<feature type="transmembrane region" description="Helical" evidence="1">
    <location>
        <begin position="352"/>
        <end position="373"/>
    </location>
</feature>
<feature type="transmembrane region" description="Helical" evidence="1">
    <location>
        <begin position="220"/>
        <end position="240"/>
    </location>
</feature>
<comment type="caution">
    <text evidence="2">The sequence shown here is derived from an EMBL/GenBank/DDBJ whole genome shotgun (WGS) entry which is preliminary data.</text>
</comment>
<evidence type="ECO:0000313" key="2">
    <source>
        <dbReference type="EMBL" id="KAB7726883.1"/>
    </source>
</evidence>
<keyword evidence="3" id="KW-1185">Reference proteome</keyword>
<gene>
    <name evidence="2" type="ORF">F5984_23525</name>
</gene>
<name>A0A7J5TTB6_9BACT</name>
<feature type="transmembrane region" description="Helical" evidence="1">
    <location>
        <begin position="393"/>
        <end position="413"/>
    </location>
</feature>
<keyword evidence="1" id="KW-1133">Transmembrane helix</keyword>
<evidence type="ECO:0000313" key="3">
    <source>
        <dbReference type="Proteomes" id="UP000488299"/>
    </source>
</evidence>
<protein>
    <submittedName>
        <fullName evidence="2">DUF4153 domain-containing protein</fullName>
    </submittedName>
</protein>
<reference evidence="2 3" key="1">
    <citation type="submission" date="2019-10" db="EMBL/GenBank/DDBJ databases">
        <title>Rudanella paleaurantiibacter sp. nov., isolated from sludge.</title>
        <authorList>
            <person name="Xu S.Q."/>
        </authorList>
    </citation>
    <scope>NUCLEOTIDE SEQUENCE [LARGE SCALE GENOMIC DNA]</scope>
    <source>
        <strain evidence="2 3">HX-22-17</strain>
    </source>
</reference>
<keyword evidence="1" id="KW-0812">Transmembrane</keyword>
<organism evidence="2 3">
    <name type="scientific">Rudanella paleaurantiibacter</name>
    <dbReference type="NCBI Taxonomy" id="2614655"/>
    <lineage>
        <taxon>Bacteria</taxon>
        <taxon>Pseudomonadati</taxon>
        <taxon>Bacteroidota</taxon>
        <taxon>Cytophagia</taxon>
        <taxon>Cytophagales</taxon>
        <taxon>Cytophagaceae</taxon>
        <taxon>Rudanella</taxon>
    </lineage>
</organism>
<feature type="transmembrane region" description="Helical" evidence="1">
    <location>
        <begin position="117"/>
        <end position="134"/>
    </location>
</feature>
<evidence type="ECO:0000256" key="1">
    <source>
        <dbReference type="SAM" id="Phobius"/>
    </source>
</evidence>
<dbReference type="RefSeq" id="WP_152126669.1">
    <property type="nucleotide sequence ID" value="NZ_WELI01000013.1"/>
</dbReference>
<feature type="transmembrane region" description="Helical" evidence="1">
    <location>
        <begin position="146"/>
        <end position="166"/>
    </location>
</feature>
<dbReference type="EMBL" id="WELI01000013">
    <property type="protein sequence ID" value="KAB7726883.1"/>
    <property type="molecule type" value="Genomic_DNA"/>
</dbReference>
<feature type="transmembrane region" description="Helical" evidence="1">
    <location>
        <begin position="92"/>
        <end position="111"/>
    </location>
</feature>
<accession>A0A7J5TTB6</accession>
<feature type="transmembrane region" description="Helical" evidence="1">
    <location>
        <begin position="286"/>
        <end position="305"/>
    </location>
</feature>
<dbReference type="AlphaFoldDB" id="A0A7J5TTB6"/>
<dbReference type="Proteomes" id="UP000488299">
    <property type="component" value="Unassembled WGS sequence"/>
</dbReference>
<proteinExistence type="predicted"/>
<sequence length="414" mass="46370">MRDEIILNQNNPRQLERLYRENRPSFKVAFNELYPQLANNPLTEGWYQRLNFEGEDTTWGTPAERLFVIIAALLAGTLAKFPDLFSLDEEFFYTRNIGFIVFPALTAYFAWKKGVSAKVIAMVAGIFLLSLIYINYLPQNKVSDTLVLACIHLPFWLWSILGFTFGEGRPTDWQSRLGFLQYNGNLVVMTALLVISGVLVTAITINLFRLIGVNIEEVYFGYVVVFGASALPLVATFFTQTQPAIVNKVSPLIANLFSPVVLVMLVVYLVATLFSGKDPYHDREFLLLFNALLVGVMALIFFSVTGSHTENKNATQVLILFLLSAVTILVNGVVLSAVLFRISEWGITPNRAAVLGANLLMLIHLFIVAFHLFRALTRKSDVSLVGRSIALFLPVYSLWSAVVVFIFPVLFGFK</sequence>